<gene>
    <name evidence="4" type="ORF">RI129_003957</name>
</gene>
<dbReference type="Proteomes" id="UP001329430">
    <property type="component" value="Chromosome 2"/>
</dbReference>
<evidence type="ECO:0000256" key="1">
    <source>
        <dbReference type="ARBA" id="ARBA00005742"/>
    </source>
</evidence>
<feature type="chain" id="PRO_5042917720" description="Selenoprotein F/M domain-containing protein" evidence="2">
    <location>
        <begin position="19"/>
        <end position="111"/>
    </location>
</feature>
<dbReference type="InterPro" id="IPR038219">
    <property type="entry name" value="Sep15/SelM_sf"/>
</dbReference>
<protein>
    <recommendedName>
        <fullName evidence="3">Selenoprotein F/M domain-containing protein</fullName>
    </recommendedName>
</protein>
<dbReference type="InterPro" id="IPR014912">
    <property type="entry name" value="Sep15_SelM_dom"/>
</dbReference>
<feature type="signal peptide" evidence="2">
    <location>
        <begin position="1"/>
        <end position="18"/>
    </location>
</feature>
<dbReference type="EMBL" id="JAVRBK010000002">
    <property type="protein sequence ID" value="KAK5649065.1"/>
    <property type="molecule type" value="Genomic_DNA"/>
</dbReference>
<feature type="domain" description="Selenoprotein F/M" evidence="3">
    <location>
        <begin position="29"/>
        <end position="102"/>
    </location>
</feature>
<evidence type="ECO:0000313" key="5">
    <source>
        <dbReference type="Proteomes" id="UP001329430"/>
    </source>
</evidence>
<dbReference type="Pfam" id="PF08806">
    <property type="entry name" value="Sep15_SelM"/>
    <property type="match status" value="1"/>
</dbReference>
<accession>A0AAN7VJB8</accession>
<evidence type="ECO:0000313" key="4">
    <source>
        <dbReference type="EMBL" id="KAK5649065.1"/>
    </source>
</evidence>
<keyword evidence="2" id="KW-0732">Signal</keyword>
<dbReference type="SUPFAM" id="SSF52833">
    <property type="entry name" value="Thioredoxin-like"/>
    <property type="match status" value="1"/>
</dbReference>
<evidence type="ECO:0000256" key="2">
    <source>
        <dbReference type="SAM" id="SignalP"/>
    </source>
</evidence>
<dbReference type="AlphaFoldDB" id="A0AAN7VJB8"/>
<comment type="caution">
    <text evidence="4">The sequence shown here is derived from an EMBL/GenBank/DDBJ whole genome shotgun (WGS) entry which is preliminary data.</text>
</comment>
<evidence type="ECO:0000259" key="3">
    <source>
        <dbReference type="Pfam" id="PF08806"/>
    </source>
</evidence>
<proteinExistence type="inferred from homology"/>
<name>A0AAN7VJB8_9COLE</name>
<sequence length="111" mass="12991">MIHQFLLLLLCVYSKCDEENPKLVIERARIDTCSGCKLYDRPELKAFIFNDFPFYENTELKLIDGFDPILNFLTKDGKIVDSLFLIKLTRQECNDLLIKHGFVKKSDKTEL</sequence>
<comment type="similarity">
    <text evidence="1">Belongs to the selenoprotein M/F family.</text>
</comment>
<keyword evidence="5" id="KW-1185">Reference proteome</keyword>
<reference evidence="4 5" key="1">
    <citation type="journal article" date="2024" name="Insects">
        <title>An Improved Chromosome-Level Genome Assembly of the Firefly Pyrocoelia pectoralis.</title>
        <authorList>
            <person name="Fu X."/>
            <person name="Meyer-Rochow V.B."/>
            <person name="Ballantyne L."/>
            <person name="Zhu X."/>
        </authorList>
    </citation>
    <scope>NUCLEOTIDE SEQUENCE [LARGE SCALE GENOMIC DNA]</scope>
    <source>
        <strain evidence="4">XCY_ONT2</strain>
    </source>
</reference>
<dbReference type="Gene3D" id="3.40.30.50">
    <property type="entry name" value="Sep15/SelM thioredoxin-like domain, active-site redox motif"/>
    <property type="match status" value="1"/>
</dbReference>
<dbReference type="InterPro" id="IPR036249">
    <property type="entry name" value="Thioredoxin-like_sf"/>
</dbReference>
<organism evidence="4 5">
    <name type="scientific">Pyrocoelia pectoralis</name>
    <dbReference type="NCBI Taxonomy" id="417401"/>
    <lineage>
        <taxon>Eukaryota</taxon>
        <taxon>Metazoa</taxon>
        <taxon>Ecdysozoa</taxon>
        <taxon>Arthropoda</taxon>
        <taxon>Hexapoda</taxon>
        <taxon>Insecta</taxon>
        <taxon>Pterygota</taxon>
        <taxon>Neoptera</taxon>
        <taxon>Endopterygota</taxon>
        <taxon>Coleoptera</taxon>
        <taxon>Polyphaga</taxon>
        <taxon>Elateriformia</taxon>
        <taxon>Elateroidea</taxon>
        <taxon>Lampyridae</taxon>
        <taxon>Lampyrinae</taxon>
        <taxon>Pyrocoelia</taxon>
    </lineage>
</organism>